<gene>
    <name evidence="1" type="ORF">C1J01_27310</name>
</gene>
<organism evidence="1 2">
    <name type="scientific">Nonomuraea aridisoli</name>
    <dbReference type="NCBI Taxonomy" id="2070368"/>
    <lineage>
        <taxon>Bacteria</taxon>
        <taxon>Bacillati</taxon>
        <taxon>Actinomycetota</taxon>
        <taxon>Actinomycetes</taxon>
        <taxon>Streptosporangiales</taxon>
        <taxon>Streptosporangiaceae</taxon>
        <taxon>Nonomuraea</taxon>
    </lineage>
</organism>
<protein>
    <submittedName>
        <fullName evidence="1">Uncharacterized protein</fullName>
    </submittedName>
</protein>
<evidence type="ECO:0000313" key="1">
    <source>
        <dbReference type="EMBL" id="PZG14335.1"/>
    </source>
</evidence>
<keyword evidence="2" id="KW-1185">Reference proteome</keyword>
<reference evidence="1 2" key="1">
    <citation type="submission" date="2018-01" db="EMBL/GenBank/DDBJ databases">
        <title>Draft genome sequence of Nonomuraea sp. KC333.</title>
        <authorList>
            <person name="Sahin N."/>
            <person name="Saygin H."/>
            <person name="Ay H."/>
        </authorList>
    </citation>
    <scope>NUCLEOTIDE SEQUENCE [LARGE SCALE GENOMIC DNA]</scope>
    <source>
        <strain evidence="1 2">KC333</strain>
    </source>
</reference>
<comment type="caution">
    <text evidence="1">The sequence shown here is derived from an EMBL/GenBank/DDBJ whole genome shotgun (WGS) entry which is preliminary data.</text>
</comment>
<name>A0A2W2EB92_9ACTN</name>
<dbReference type="Proteomes" id="UP000249304">
    <property type="component" value="Unassembled WGS sequence"/>
</dbReference>
<dbReference type="OrthoDB" id="3541611at2"/>
<evidence type="ECO:0000313" key="2">
    <source>
        <dbReference type="Proteomes" id="UP000249304"/>
    </source>
</evidence>
<dbReference type="AlphaFoldDB" id="A0A2W2EB92"/>
<sequence length="113" mass="12968">MSTILWQRMAYADLMAIGQSAIVHRLMKMAEETLVFPPREPSTDENWVVGKQGKVAWRRAVPPSGQTDDCDAAADYYIVYREPTDEEYRKNDRHLACTVMRVLHVSELGQLIK</sequence>
<dbReference type="EMBL" id="POUD01000131">
    <property type="protein sequence ID" value="PZG14335.1"/>
    <property type="molecule type" value="Genomic_DNA"/>
</dbReference>
<proteinExistence type="predicted"/>
<accession>A0A2W2EB92</accession>
<dbReference type="RefSeq" id="WP_146615740.1">
    <property type="nucleotide sequence ID" value="NZ_POUD01000131.1"/>
</dbReference>